<proteinExistence type="predicted"/>
<protein>
    <recommendedName>
        <fullName evidence="2">ACT domain-containing protein</fullName>
    </recommendedName>
</protein>
<evidence type="ECO:0000313" key="1">
    <source>
        <dbReference type="EMBL" id="GAG32571.1"/>
    </source>
</evidence>
<comment type="caution">
    <text evidence="1">The sequence shown here is derived from an EMBL/GenBank/DDBJ whole genome shotgun (WGS) entry which is preliminary data.</text>
</comment>
<reference evidence="1" key="1">
    <citation type="journal article" date="2014" name="Front. Microbiol.">
        <title>High frequency of phylogenetically diverse reductive dehalogenase-homologous genes in deep subseafloor sedimentary metagenomes.</title>
        <authorList>
            <person name="Kawai M."/>
            <person name="Futagami T."/>
            <person name="Toyoda A."/>
            <person name="Takaki Y."/>
            <person name="Nishi S."/>
            <person name="Hori S."/>
            <person name="Arai W."/>
            <person name="Tsubouchi T."/>
            <person name="Morono Y."/>
            <person name="Uchiyama I."/>
            <person name="Ito T."/>
            <person name="Fujiyama A."/>
            <person name="Inagaki F."/>
            <person name="Takami H."/>
        </authorList>
    </citation>
    <scope>NUCLEOTIDE SEQUENCE</scope>
    <source>
        <strain evidence="1">Expedition CK06-06</strain>
    </source>
</reference>
<sequence>TPGVNAFVYSKFREHGINIIEQMSCWTDTIIVILEEHIATVMKFLKF</sequence>
<dbReference type="EMBL" id="BARS01044105">
    <property type="protein sequence ID" value="GAG32571.1"/>
    <property type="molecule type" value="Genomic_DNA"/>
</dbReference>
<evidence type="ECO:0008006" key="2">
    <source>
        <dbReference type="Google" id="ProtNLM"/>
    </source>
</evidence>
<organism evidence="1">
    <name type="scientific">marine sediment metagenome</name>
    <dbReference type="NCBI Taxonomy" id="412755"/>
    <lineage>
        <taxon>unclassified sequences</taxon>
        <taxon>metagenomes</taxon>
        <taxon>ecological metagenomes</taxon>
    </lineage>
</organism>
<dbReference type="AlphaFoldDB" id="X0Y6R3"/>
<gene>
    <name evidence="1" type="ORF">S01H1_66684</name>
</gene>
<feature type="non-terminal residue" evidence="1">
    <location>
        <position position="1"/>
    </location>
</feature>
<accession>X0Y6R3</accession>
<name>X0Y6R3_9ZZZZ</name>